<dbReference type="InterPro" id="IPR011990">
    <property type="entry name" value="TPR-like_helical_dom_sf"/>
</dbReference>
<dbReference type="SUPFAM" id="SSF48452">
    <property type="entry name" value="TPR-like"/>
    <property type="match status" value="1"/>
</dbReference>
<feature type="domain" description="HTH cro/C1-type" evidence="1">
    <location>
        <begin position="21"/>
        <end position="76"/>
    </location>
</feature>
<dbReference type="SMART" id="SM00530">
    <property type="entry name" value="HTH_XRE"/>
    <property type="match status" value="1"/>
</dbReference>
<accession>A0AAU2JTE5</accession>
<dbReference type="Gene3D" id="1.10.260.40">
    <property type="entry name" value="lambda repressor-like DNA-binding domains"/>
    <property type="match status" value="1"/>
</dbReference>
<dbReference type="Gene3D" id="1.25.40.10">
    <property type="entry name" value="Tetratricopeptide repeat domain"/>
    <property type="match status" value="1"/>
</dbReference>
<dbReference type="EMBL" id="CP108264">
    <property type="protein sequence ID" value="WTU76059.1"/>
    <property type="molecule type" value="Genomic_DNA"/>
</dbReference>
<dbReference type="InterPro" id="IPR010982">
    <property type="entry name" value="Lambda_DNA-bd_dom_sf"/>
</dbReference>
<evidence type="ECO:0000259" key="1">
    <source>
        <dbReference type="SMART" id="SM00530"/>
    </source>
</evidence>
<gene>
    <name evidence="2" type="ORF">OG327_23525</name>
</gene>
<organism evidence="2">
    <name type="scientific">Streptomyces sp. NBC_00049</name>
    <dbReference type="NCBI Taxonomy" id="2903617"/>
    <lineage>
        <taxon>Bacteria</taxon>
        <taxon>Bacillati</taxon>
        <taxon>Actinomycetota</taxon>
        <taxon>Actinomycetes</taxon>
        <taxon>Kitasatosporales</taxon>
        <taxon>Streptomycetaceae</taxon>
        <taxon>Streptomyces</taxon>
    </lineage>
</organism>
<dbReference type="Pfam" id="PF13560">
    <property type="entry name" value="HTH_31"/>
    <property type="match status" value="1"/>
</dbReference>
<dbReference type="CDD" id="cd00093">
    <property type="entry name" value="HTH_XRE"/>
    <property type="match status" value="1"/>
</dbReference>
<dbReference type="SUPFAM" id="SSF47413">
    <property type="entry name" value="lambda repressor-like DNA-binding domains"/>
    <property type="match status" value="1"/>
</dbReference>
<dbReference type="InterPro" id="IPR001387">
    <property type="entry name" value="Cro/C1-type_HTH"/>
</dbReference>
<name>A0AAU2JTE5_9ACTN</name>
<dbReference type="GO" id="GO:0003677">
    <property type="term" value="F:DNA binding"/>
    <property type="evidence" value="ECO:0007669"/>
    <property type="project" value="InterPro"/>
</dbReference>
<evidence type="ECO:0000313" key="2">
    <source>
        <dbReference type="EMBL" id="WTU76059.1"/>
    </source>
</evidence>
<dbReference type="AlphaFoldDB" id="A0AAU2JTE5"/>
<reference evidence="2" key="1">
    <citation type="submission" date="2022-10" db="EMBL/GenBank/DDBJ databases">
        <title>The complete genomes of actinobacterial strains from the NBC collection.</title>
        <authorList>
            <person name="Joergensen T.S."/>
            <person name="Alvarez Arevalo M."/>
            <person name="Sterndorff E.B."/>
            <person name="Faurdal D."/>
            <person name="Vuksanovic O."/>
            <person name="Mourched A.-S."/>
            <person name="Charusanti P."/>
            <person name="Shaw S."/>
            <person name="Blin K."/>
            <person name="Weber T."/>
        </authorList>
    </citation>
    <scope>NUCLEOTIDE SEQUENCE</scope>
    <source>
        <strain evidence="2">NBC_00049</strain>
    </source>
</reference>
<sequence length="472" mass="50763">MGQRPNDLTPHASPQHYLGAEMRAWRTQRGLSLGKLSRSILFNTSYMARVERGGQAASADLVRAYDDTLGAGGSLVRLHASVLEGISLEGLPQGDVANRGPHVANGSVALAEEPGIQAPSEEGMSVPVRSDDGRIIFVSLSRRALIGALGAGAAIAATSDLSAAASPAPRSDLIASGADPIELLQATRRVLIDNDNLFGPHRVIPTVQQQIAAIKALRADRRGTDRRKLLQLQTQYSELCGWLYQDLGDFRSAQHWMREALEASHMAGDDELTTYILARRSQLAGDMNDPIEAVDVAEAAEDRAAPRSRLAAVAATYGAHGHALRNDQVMAQRAYEHARELLDRMDPDPSSPWGVWLDGAYIDVQRAHSLSALGDHRGAAAGFRDAITRLPAGYHRDRGVYLGREAVSLARAGEAEQAASVGLQALAIARETGSDRISRELGQLDGVLDQWHTVRGVNDFKDALTEAVLRQA</sequence>
<proteinExistence type="predicted"/>
<protein>
    <submittedName>
        <fullName evidence="2">Helix-turn-helix domain-containing protein</fullName>
    </submittedName>
</protein>